<gene>
    <name evidence="1" type="ORF">QR680_011446</name>
</gene>
<keyword evidence="2" id="KW-1185">Reference proteome</keyword>
<organism evidence="1 2">
    <name type="scientific">Steinernema hermaphroditum</name>
    <dbReference type="NCBI Taxonomy" id="289476"/>
    <lineage>
        <taxon>Eukaryota</taxon>
        <taxon>Metazoa</taxon>
        <taxon>Ecdysozoa</taxon>
        <taxon>Nematoda</taxon>
        <taxon>Chromadorea</taxon>
        <taxon>Rhabditida</taxon>
        <taxon>Tylenchina</taxon>
        <taxon>Panagrolaimomorpha</taxon>
        <taxon>Strongyloidoidea</taxon>
        <taxon>Steinernematidae</taxon>
        <taxon>Steinernema</taxon>
    </lineage>
</organism>
<protein>
    <submittedName>
        <fullName evidence="1">Uncharacterized protein</fullName>
    </submittedName>
</protein>
<evidence type="ECO:0000313" key="1">
    <source>
        <dbReference type="EMBL" id="KAK0414469.1"/>
    </source>
</evidence>
<name>A0AA39LYZ6_9BILA</name>
<sequence>MPDKDRLSQKEVDLMIYSIISDLYRAAHLFHDLYFCRPLSESHRQDLAEAVHDVIVYGGSEERVRKILHSIGIRFPLPDFDTVIDCLRRFEHECTKKEGKASSHIDCIVASLVLQPMFAGREEQFEAVLDRLLWGGYSC</sequence>
<reference evidence="1" key="1">
    <citation type="submission" date="2023-06" db="EMBL/GenBank/DDBJ databases">
        <title>Genomic analysis of the entomopathogenic nematode Steinernema hermaphroditum.</title>
        <authorList>
            <person name="Schwarz E.M."/>
            <person name="Heppert J.K."/>
            <person name="Baniya A."/>
            <person name="Schwartz H.T."/>
            <person name="Tan C.-H."/>
            <person name="Antoshechkin I."/>
            <person name="Sternberg P.W."/>
            <person name="Goodrich-Blair H."/>
            <person name="Dillman A.R."/>
        </authorList>
    </citation>
    <scope>NUCLEOTIDE SEQUENCE</scope>
    <source>
        <strain evidence="1">PS9179</strain>
        <tissue evidence="1">Whole animal</tissue>
    </source>
</reference>
<proteinExistence type="predicted"/>
<dbReference type="EMBL" id="JAUCMV010000002">
    <property type="protein sequence ID" value="KAK0414469.1"/>
    <property type="molecule type" value="Genomic_DNA"/>
</dbReference>
<comment type="caution">
    <text evidence="1">The sequence shown here is derived from an EMBL/GenBank/DDBJ whole genome shotgun (WGS) entry which is preliminary data.</text>
</comment>
<dbReference type="Proteomes" id="UP001175271">
    <property type="component" value="Unassembled WGS sequence"/>
</dbReference>
<dbReference type="AlphaFoldDB" id="A0AA39LYZ6"/>
<evidence type="ECO:0000313" key="2">
    <source>
        <dbReference type="Proteomes" id="UP001175271"/>
    </source>
</evidence>
<accession>A0AA39LYZ6</accession>